<dbReference type="GeneID" id="30199322"/>
<dbReference type="PANTHER" id="PTHR42904:SF6">
    <property type="entry name" value="NAD-CAPPED RNA HYDROLASE NUDT12"/>
    <property type="match status" value="1"/>
</dbReference>
<evidence type="ECO:0000313" key="11">
    <source>
        <dbReference type="EMBL" id="ODQ58272.1"/>
    </source>
</evidence>
<evidence type="ECO:0000256" key="8">
    <source>
        <dbReference type="ARBA" id="ARBA00023027"/>
    </source>
</evidence>
<dbReference type="GO" id="GO:0035529">
    <property type="term" value="F:NADH pyrophosphatase activity"/>
    <property type="evidence" value="ECO:0007669"/>
    <property type="project" value="TreeGrafter"/>
</dbReference>
<evidence type="ECO:0000256" key="3">
    <source>
        <dbReference type="ARBA" id="ARBA00009595"/>
    </source>
</evidence>
<dbReference type="EMBL" id="KV454212">
    <property type="protein sequence ID" value="ODQ58272.1"/>
    <property type="molecule type" value="Genomic_DNA"/>
</dbReference>
<reference evidence="11 12" key="1">
    <citation type="journal article" date="2016" name="Proc. Natl. Acad. Sci. U.S.A.">
        <title>Comparative genomics of biotechnologically important yeasts.</title>
        <authorList>
            <person name="Riley R."/>
            <person name="Haridas S."/>
            <person name="Wolfe K.H."/>
            <person name="Lopes M.R."/>
            <person name="Hittinger C.T."/>
            <person name="Goeker M."/>
            <person name="Salamov A.A."/>
            <person name="Wisecaver J.H."/>
            <person name="Long T.M."/>
            <person name="Calvey C.H."/>
            <person name="Aerts A.L."/>
            <person name="Barry K.W."/>
            <person name="Choi C."/>
            <person name="Clum A."/>
            <person name="Coughlan A.Y."/>
            <person name="Deshpande S."/>
            <person name="Douglass A.P."/>
            <person name="Hanson S.J."/>
            <person name="Klenk H.-P."/>
            <person name="LaButti K.M."/>
            <person name="Lapidus A."/>
            <person name="Lindquist E.A."/>
            <person name="Lipzen A.M."/>
            <person name="Meier-Kolthoff J.P."/>
            <person name="Ohm R.A."/>
            <person name="Otillar R.P."/>
            <person name="Pangilinan J.L."/>
            <person name="Peng Y."/>
            <person name="Rokas A."/>
            <person name="Rosa C.A."/>
            <person name="Scheuner C."/>
            <person name="Sibirny A.A."/>
            <person name="Slot J.C."/>
            <person name="Stielow J.B."/>
            <person name="Sun H."/>
            <person name="Kurtzman C.P."/>
            <person name="Blackwell M."/>
            <person name="Grigoriev I.V."/>
            <person name="Jeffries T.W."/>
        </authorList>
    </citation>
    <scope>NUCLEOTIDE SEQUENCE [LARGE SCALE GENOMIC DNA]</scope>
    <source>
        <strain evidence="12">ATCC 58044 / CBS 1984 / NCYC 433 / NRRL Y-366-8</strain>
    </source>
</reference>
<dbReference type="GO" id="GO:0006742">
    <property type="term" value="P:NADP+ catabolic process"/>
    <property type="evidence" value="ECO:0007669"/>
    <property type="project" value="TreeGrafter"/>
</dbReference>
<comment type="cofactor">
    <cofactor evidence="2">
        <name>Zn(2+)</name>
        <dbReference type="ChEBI" id="CHEBI:29105"/>
    </cofactor>
</comment>
<dbReference type="Gene3D" id="3.90.79.10">
    <property type="entry name" value="Nucleoside Triphosphate Pyrophosphohydrolase"/>
    <property type="match status" value="1"/>
</dbReference>
<gene>
    <name evidence="11" type="ORF">WICANDRAFT_33483</name>
</gene>
<evidence type="ECO:0000256" key="9">
    <source>
        <dbReference type="ARBA" id="ARBA00023679"/>
    </source>
</evidence>
<comment type="catalytic activity">
    <reaction evidence="9">
        <text>a 5'-end NAD(+)-phospho-ribonucleoside in mRNA + H2O = a 5'-end phospho-adenosine-phospho-ribonucleoside in mRNA + beta-nicotinamide D-ribonucleotide + 2 H(+)</text>
        <dbReference type="Rhea" id="RHEA:60876"/>
        <dbReference type="Rhea" id="RHEA-COMP:15698"/>
        <dbReference type="Rhea" id="RHEA-COMP:15719"/>
        <dbReference type="ChEBI" id="CHEBI:14649"/>
        <dbReference type="ChEBI" id="CHEBI:15377"/>
        <dbReference type="ChEBI" id="CHEBI:15378"/>
        <dbReference type="ChEBI" id="CHEBI:144029"/>
        <dbReference type="ChEBI" id="CHEBI:144051"/>
    </reaction>
    <physiologicalReaction direction="left-to-right" evidence="9">
        <dbReference type="Rhea" id="RHEA:60877"/>
    </physiologicalReaction>
</comment>
<dbReference type="SUPFAM" id="SSF55811">
    <property type="entry name" value="Nudix"/>
    <property type="match status" value="1"/>
</dbReference>
<protein>
    <recommendedName>
        <fullName evidence="4">NAD(+) diphosphatase</fullName>
        <ecNumber evidence="4">3.6.1.22</ecNumber>
    </recommendedName>
</protein>
<dbReference type="CDD" id="cd03429">
    <property type="entry name" value="NUDIX_NADH_pyrophosphatase_Nudt13"/>
    <property type="match status" value="1"/>
</dbReference>
<evidence type="ECO:0000256" key="4">
    <source>
        <dbReference type="ARBA" id="ARBA00012381"/>
    </source>
</evidence>
<evidence type="ECO:0000256" key="5">
    <source>
        <dbReference type="ARBA" id="ARBA00022723"/>
    </source>
</evidence>
<proteinExistence type="inferred from homology"/>
<dbReference type="RefSeq" id="XP_019037479.1">
    <property type="nucleotide sequence ID" value="XM_019182076.1"/>
</dbReference>
<accession>A0A1E3P005</accession>
<name>A0A1E3P005_WICAA</name>
<comment type="similarity">
    <text evidence="3">Belongs to the Nudix hydrolase family. NudC subfamily.</text>
</comment>
<dbReference type="GO" id="GO:0000210">
    <property type="term" value="F:NAD+ diphosphatase activity"/>
    <property type="evidence" value="ECO:0007669"/>
    <property type="project" value="EnsemblFungi"/>
</dbReference>
<dbReference type="OrthoDB" id="10249612at2759"/>
<sequence length="355" mass="40467">MSHSDYIYFGHDTVNRFSFLRTDEQFIKQSLTSPFTKFVLFINEFPLGYSDKQALYYSNYNELKPAVDHFIKLHEVQDLSLNEMKFVFLGMDERVGTGLEYKQYKGVPYYAIDITQDVELKAQFLDKFTHYTDRGLIFKLGNFDASIFSHGRMYLDWLNRNKFCAGCGSRNVAIQAGTKLKCSSDADSKCPVKNASVSNISFPRTDSVIITAITNEKFDKVLLGRGKRFPGPMYSCIAGFMEPSETIEVASLREVWEETGVKASKVQILKSQPWPYPANLMIGCIAFVDFNGKDEVIDLGHDPELLDAKWFDVEKIRRLLDGEKDEIFLPPSTAIAHSLVDYVVKQYDTLNSGKK</sequence>
<dbReference type="InterPro" id="IPR050241">
    <property type="entry name" value="NAD-cap_RNA_hydrolase_NudC"/>
</dbReference>
<evidence type="ECO:0000256" key="2">
    <source>
        <dbReference type="ARBA" id="ARBA00001947"/>
    </source>
</evidence>
<dbReference type="GO" id="GO:0005829">
    <property type="term" value="C:cytosol"/>
    <property type="evidence" value="ECO:0007669"/>
    <property type="project" value="TreeGrafter"/>
</dbReference>
<evidence type="ECO:0000256" key="7">
    <source>
        <dbReference type="ARBA" id="ARBA00022842"/>
    </source>
</evidence>
<dbReference type="Pfam" id="PF00293">
    <property type="entry name" value="NUDIX"/>
    <property type="match status" value="1"/>
</dbReference>
<dbReference type="Proteomes" id="UP000094112">
    <property type="component" value="Unassembled WGS sequence"/>
</dbReference>
<keyword evidence="6" id="KW-0378">Hydrolase</keyword>
<keyword evidence="12" id="KW-1185">Reference proteome</keyword>
<dbReference type="Gene3D" id="3.90.79.20">
    <property type="match status" value="1"/>
</dbReference>
<dbReference type="STRING" id="683960.A0A1E3P005"/>
<dbReference type="InterPro" id="IPR000086">
    <property type="entry name" value="NUDIX_hydrolase_dom"/>
</dbReference>
<keyword evidence="8" id="KW-0520">NAD</keyword>
<comment type="cofactor">
    <cofactor evidence="1">
        <name>Mg(2+)</name>
        <dbReference type="ChEBI" id="CHEBI:18420"/>
    </cofactor>
</comment>
<evidence type="ECO:0000313" key="12">
    <source>
        <dbReference type="Proteomes" id="UP000094112"/>
    </source>
</evidence>
<dbReference type="GO" id="GO:0019677">
    <property type="term" value="P:NAD+ catabolic process"/>
    <property type="evidence" value="ECO:0007669"/>
    <property type="project" value="TreeGrafter"/>
</dbReference>
<dbReference type="InterPro" id="IPR015797">
    <property type="entry name" value="NUDIX_hydrolase-like_dom_sf"/>
</dbReference>
<evidence type="ECO:0000256" key="1">
    <source>
        <dbReference type="ARBA" id="ARBA00001946"/>
    </source>
</evidence>
<keyword evidence="5" id="KW-0479">Metal-binding</keyword>
<dbReference type="EC" id="3.6.1.22" evidence="4"/>
<dbReference type="GO" id="GO:0110155">
    <property type="term" value="P:NAD-cap decapping"/>
    <property type="evidence" value="ECO:0007669"/>
    <property type="project" value="EnsemblFungi"/>
</dbReference>
<evidence type="ECO:0000256" key="6">
    <source>
        <dbReference type="ARBA" id="ARBA00022801"/>
    </source>
</evidence>
<evidence type="ECO:0000259" key="10">
    <source>
        <dbReference type="PROSITE" id="PS51462"/>
    </source>
</evidence>
<keyword evidence="7" id="KW-0460">Magnesium</keyword>
<dbReference type="GO" id="GO:0046872">
    <property type="term" value="F:metal ion binding"/>
    <property type="evidence" value="ECO:0007669"/>
    <property type="project" value="UniProtKB-KW"/>
</dbReference>
<organism evidence="11 12">
    <name type="scientific">Wickerhamomyces anomalus (strain ATCC 58044 / CBS 1984 / NCYC 433 / NRRL Y-366-8)</name>
    <name type="common">Yeast</name>
    <name type="synonym">Hansenula anomala</name>
    <dbReference type="NCBI Taxonomy" id="683960"/>
    <lineage>
        <taxon>Eukaryota</taxon>
        <taxon>Fungi</taxon>
        <taxon>Dikarya</taxon>
        <taxon>Ascomycota</taxon>
        <taxon>Saccharomycotina</taxon>
        <taxon>Saccharomycetes</taxon>
        <taxon>Phaffomycetales</taxon>
        <taxon>Wickerhamomycetaceae</taxon>
        <taxon>Wickerhamomyces</taxon>
    </lineage>
</organism>
<feature type="domain" description="Nudix hydrolase" evidence="10">
    <location>
        <begin position="203"/>
        <end position="333"/>
    </location>
</feature>
<dbReference type="PROSITE" id="PS51462">
    <property type="entry name" value="NUDIX"/>
    <property type="match status" value="1"/>
</dbReference>
<dbReference type="AlphaFoldDB" id="A0A1E3P005"/>
<dbReference type="PANTHER" id="PTHR42904">
    <property type="entry name" value="NUDIX HYDROLASE, NUDC SUBFAMILY"/>
    <property type="match status" value="1"/>
</dbReference>
<dbReference type="GO" id="GO:0005777">
    <property type="term" value="C:peroxisome"/>
    <property type="evidence" value="ECO:0007669"/>
    <property type="project" value="EnsemblFungi"/>
</dbReference>
<dbReference type="InterPro" id="IPR049734">
    <property type="entry name" value="NudC-like_C"/>
</dbReference>